<gene>
    <name evidence="3" type="ORF">FNH05_03170</name>
</gene>
<dbReference type="AlphaFoldDB" id="A0A558DJX7"/>
<dbReference type="InterPro" id="IPR011008">
    <property type="entry name" value="Dimeric_a/b-barrel"/>
</dbReference>
<dbReference type="Proteomes" id="UP000320011">
    <property type="component" value="Unassembled WGS sequence"/>
</dbReference>
<evidence type="ECO:0000313" key="3">
    <source>
        <dbReference type="EMBL" id="TVT61274.1"/>
    </source>
</evidence>
<dbReference type="OrthoDB" id="4124121at2"/>
<evidence type="ECO:0000259" key="2">
    <source>
        <dbReference type="Pfam" id="PF07978"/>
    </source>
</evidence>
<dbReference type="RefSeq" id="WP_144585736.1">
    <property type="nucleotide sequence ID" value="NZ_VJWX01000015.1"/>
</dbReference>
<accession>A0A558DJX7</accession>
<evidence type="ECO:0000313" key="4">
    <source>
        <dbReference type="Proteomes" id="UP000320011"/>
    </source>
</evidence>
<dbReference type="EMBL" id="VJWX01000015">
    <property type="protein sequence ID" value="TVT61274.1"/>
    <property type="molecule type" value="Genomic_DNA"/>
</dbReference>
<sequence>MLYELSQLALKLYTVPKALSSLEAYTTSTGTSGKLLGCWETEHGVIVGRVLLLREFEDADTLARERQRILSSSDPFGVGEHLESFRIESHAPFPFVPPVQTGRFGDVYEFRTYELKVGGLLPTMAGWEAALPERTKLFPLTTAMYGLDGVPRITHIWPFPDLNERLAIRRESYRRGIWPPENGPENIAHATSTIAIPTAFSPLH</sequence>
<feature type="domain" description="NIPSNAP" evidence="2">
    <location>
        <begin position="108"/>
        <end position="202"/>
    </location>
</feature>
<reference evidence="3 4" key="1">
    <citation type="submission" date="2019-07" db="EMBL/GenBank/DDBJ databases">
        <authorList>
            <person name="Duangmal K."/>
            <person name="Teo W.F.A."/>
        </authorList>
    </citation>
    <scope>NUCLEOTIDE SEQUENCE [LARGE SCALE GENOMIC DNA]</scope>
    <source>
        <strain evidence="3 4">TBRC 6029</strain>
    </source>
</reference>
<comment type="caution">
    <text evidence="3">The sequence shown here is derived from an EMBL/GenBank/DDBJ whole genome shotgun (WGS) entry which is preliminary data.</text>
</comment>
<reference evidence="3 4" key="2">
    <citation type="submission" date="2019-08" db="EMBL/GenBank/DDBJ databases">
        <title>Amycolatopsis acidicola sp. nov., isolated from peat swamp forest soil.</title>
        <authorList>
            <person name="Srisuk N."/>
        </authorList>
    </citation>
    <scope>NUCLEOTIDE SEQUENCE [LARGE SCALE GENOMIC DNA]</scope>
    <source>
        <strain evidence="3 4">TBRC 6029</strain>
    </source>
</reference>
<comment type="similarity">
    <text evidence="1">Belongs to the NipSnap family.</text>
</comment>
<proteinExistence type="inferred from homology"/>
<dbReference type="SUPFAM" id="SSF54909">
    <property type="entry name" value="Dimeric alpha+beta barrel"/>
    <property type="match status" value="2"/>
</dbReference>
<dbReference type="PANTHER" id="PTHR21017:SF17">
    <property type="entry name" value="PROTEIN NIPSNAP"/>
    <property type="match status" value="1"/>
</dbReference>
<evidence type="ECO:0000256" key="1">
    <source>
        <dbReference type="ARBA" id="ARBA00005291"/>
    </source>
</evidence>
<organism evidence="3 4">
    <name type="scientific">Amycolatopsis rhizosphaerae</name>
    <dbReference type="NCBI Taxonomy" id="2053003"/>
    <lineage>
        <taxon>Bacteria</taxon>
        <taxon>Bacillati</taxon>
        <taxon>Actinomycetota</taxon>
        <taxon>Actinomycetes</taxon>
        <taxon>Pseudonocardiales</taxon>
        <taxon>Pseudonocardiaceae</taxon>
        <taxon>Amycolatopsis</taxon>
    </lineage>
</organism>
<keyword evidence="4" id="KW-1185">Reference proteome</keyword>
<protein>
    <submittedName>
        <fullName evidence="3">NIPSNAP family protein</fullName>
    </submittedName>
</protein>
<name>A0A558DJX7_9PSEU</name>
<dbReference type="InterPro" id="IPR012577">
    <property type="entry name" value="NIPSNAP"/>
</dbReference>
<dbReference type="InterPro" id="IPR051557">
    <property type="entry name" value="NipSnap_domain"/>
</dbReference>
<dbReference type="Gene3D" id="3.30.70.100">
    <property type="match status" value="2"/>
</dbReference>
<dbReference type="Pfam" id="PF07978">
    <property type="entry name" value="NIPSNAP"/>
    <property type="match status" value="1"/>
</dbReference>
<dbReference type="PANTHER" id="PTHR21017">
    <property type="entry name" value="NIPSNAP-RELATED"/>
    <property type="match status" value="1"/>
</dbReference>